<organism evidence="1">
    <name type="scientific">Fusarium oxysporum (strain Fo5176)</name>
    <name type="common">Fusarium vascular wilt</name>
    <dbReference type="NCBI Taxonomy" id="660025"/>
    <lineage>
        <taxon>Eukaryota</taxon>
        <taxon>Fungi</taxon>
        <taxon>Dikarya</taxon>
        <taxon>Ascomycota</taxon>
        <taxon>Pezizomycotina</taxon>
        <taxon>Sordariomycetes</taxon>
        <taxon>Hypocreomycetidae</taxon>
        <taxon>Hypocreales</taxon>
        <taxon>Nectriaceae</taxon>
        <taxon>Fusarium</taxon>
        <taxon>Fusarium oxysporum species complex</taxon>
    </lineage>
</organism>
<name>F9F7H6_FUSOF</name>
<accession>F9F7H6</accession>
<gene>
    <name evidence="1" type="ORF">FOXB_02351</name>
</gene>
<evidence type="ECO:0000313" key="1">
    <source>
        <dbReference type="EMBL" id="EGU87131.1"/>
    </source>
</evidence>
<dbReference type="AlphaFoldDB" id="F9F7H6"/>
<proteinExistence type="predicted"/>
<reference evidence="1" key="1">
    <citation type="journal article" date="2012" name="Mol. Plant Microbe Interact.">
        <title>A highly conserved effector in Fusarium oxysporum is required for full virulence on Arabidopsis.</title>
        <authorList>
            <person name="Thatcher L.F."/>
            <person name="Gardiner D.M."/>
            <person name="Kazan K."/>
            <person name="Manners J."/>
        </authorList>
    </citation>
    <scope>NUCLEOTIDE SEQUENCE [LARGE SCALE GENOMIC DNA]</scope>
    <source>
        <strain evidence="1">Fo5176</strain>
    </source>
</reference>
<feature type="non-terminal residue" evidence="1">
    <location>
        <position position="1"/>
    </location>
</feature>
<comment type="caution">
    <text evidence="1">The sequence shown here is derived from an EMBL/GenBank/DDBJ whole genome shotgun (WGS) entry which is preliminary data.</text>
</comment>
<dbReference type="EMBL" id="AFQF01000714">
    <property type="protein sequence ID" value="EGU87131.1"/>
    <property type="molecule type" value="Genomic_DNA"/>
</dbReference>
<sequence>LNTFLVYSFCLILAANLKNYS</sequence>
<protein>
    <submittedName>
        <fullName evidence="1">Uncharacterized protein</fullName>
    </submittedName>
</protein>